<feature type="region of interest" description="Disordered" evidence="1">
    <location>
        <begin position="68"/>
        <end position="117"/>
    </location>
</feature>
<proteinExistence type="predicted"/>
<organism evidence="2 3">
    <name type="scientific">Monosporascus cannonballus</name>
    <dbReference type="NCBI Taxonomy" id="155416"/>
    <lineage>
        <taxon>Eukaryota</taxon>
        <taxon>Fungi</taxon>
        <taxon>Dikarya</taxon>
        <taxon>Ascomycota</taxon>
        <taxon>Pezizomycotina</taxon>
        <taxon>Sordariomycetes</taxon>
        <taxon>Xylariomycetidae</taxon>
        <taxon>Xylariales</taxon>
        <taxon>Xylariales incertae sedis</taxon>
        <taxon>Monosporascus</taxon>
    </lineage>
</organism>
<accession>A0ABY0GSB5</accession>
<sequence>MDGCLGLGGFAARLQRLIGLKGKVQTPKRRSLQISAPFNFKHETVVLPGVSEDEIAILKEKAAASRLGAAASGSGPAGPTAFGSPRRAPAPPSAMCPVTPTVQVTPSAPITPADNLI</sequence>
<evidence type="ECO:0000313" key="3">
    <source>
        <dbReference type="Proteomes" id="UP000294003"/>
    </source>
</evidence>
<evidence type="ECO:0000313" key="2">
    <source>
        <dbReference type="EMBL" id="RYO75199.1"/>
    </source>
</evidence>
<name>A0ABY0GSB5_9PEZI</name>
<reference evidence="2 3" key="1">
    <citation type="submission" date="2018-06" db="EMBL/GenBank/DDBJ databases">
        <title>Complete Genomes of Monosporascus.</title>
        <authorList>
            <person name="Robinson A.J."/>
            <person name="Natvig D.O."/>
        </authorList>
    </citation>
    <scope>NUCLEOTIDE SEQUENCE [LARGE SCALE GENOMIC DNA]</scope>
    <source>
        <strain evidence="2 3">CBS 609.92</strain>
    </source>
</reference>
<protein>
    <submittedName>
        <fullName evidence="2">Uncharacterized protein</fullName>
    </submittedName>
</protein>
<comment type="caution">
    <text evidence="2">The sequence shown here is derived from an EMBL/GenBank/DDBJ whole genome shotgun (WGS) entry which is preliminary data.</text>
</comment>
<gene>
    <name evidence="2" type="ORF">DL762_010128</name>
</gene>
<evidence type="ECO:0000256" key="1">
    <source>
        <dbReference type="SAM" id="MobiDB-lite"/>
    </source>
</evidence>
<keyword evidence="3" id="KW-1185">Reference proteome</keyword>
<feature type="compositionally biased region" description="Low complexity" evidence="1">
    <location>
        <begin position="68"/>
        <end position="87"/>
    </location>
</feature>
<dbReference type="EMBL" id="QJNS01000707">
    <property type="protein sequence ID" value="RYO75199.1"/>
    <property type="molecule type" value="Genomic_DNA"/>
</dbReference>
<dbReference type="Proteomes" id="UP000294003">
    <property type="component" value="Unassembled WGS sequence"/>
</dbReference>